<evidence type="ECO:0000256" key="9">
    <source>
        <dbReference type="SAM" id="SignalP"/>
    </source>
</evidence>
<dbReference type="Gene3D" id="3.40.390.10">
    <property type="entry name" value="Collagenase (Catalytic Domain)"/>
    <property type="match status" value="2"/>
</dbReference>
<accession>A0A6A5TYP2</accession>
<keyword evidence="2" id="KW-0645">Protease</keyword>
<sequence>MKGLGVLAALLGVSFAATIPHHKQTSSVSETRDFKYDTSFYGCASKPSEAFVKANQAIAIASAATEENIPEDFVEIDLVIHVWAASERPDDGFEQLMLRQVSALNDAFKPAKFRFRPLGYTRGIDANLSTKGTIADRGKHEDAGRYGGYNILNLYIVRDPPPGAGGVCTFPQDEPALDLSDDGCMVGAGTLNDPPAGAGFSGGMTAVHEVGHWLGLRHTFQEADESGLADCNHGTGDDVADTPVHLLPKDPDDCSETTNSCPGFAGNDPVRNYMNYMGARCQSEFTKGQITRMHNWWKARSIIMKRRRTAHKDASGASAVTPRSVALTPIPQPHSNGDDDSLNTILPRDSADSDNKKVPYCGFKADEASVASNKALAQQERKQSQKAMSQSGTTEIDVYMHMIVPELPTNGWINDEYARLRRQIDLLNEGYKSTGLHFNPVYADVYVSAEWSYLKKETPVSAYGSQLHNGSYTTLNMYFVRRIYDNIAGLVKSLPQHPPADWIYTDGVTIAADTMETRFPVIIHETGHWLGLHHTFQEGFAAGETPSCEGGYGDDVDDTPTHLRTPSNVDERCKPTDEPLDTCPNQEGKDPVHNFMNFMATMCLNEFTNGQIQRMHSWCGIRKGLDLVVYTG</sequence>
<dbReference type="Proteomes" id="UP000800035">
    <property type="component" value="Unassembled WGS sequence"/>
</dbReference>
<keyword evidence="12" id="KW-1185">Reference proteome</keyword>
<dbReference type="OrthoDB" id="536211at2759"/>
<dbReference type="Pfam" id="PF05572">
    <property type="entry name" value="Peptidase_M43"/>
    <property type="match status" value="2"/>
</dbReference>
<keyword evidence="8" id="KW-1015">Disulfide bond</keyword>
<keyword evidence="7" id="KW-0482">Metalloprotease</keyword>
<dbReference type="EMBL" id="ML976991">
    <property type="protein sequence ID" value="KAF1956752.1"/>
    <property type="molecule type" value="Genomic_DNA"/>
</dbReference>
<proteinExistence type="inferred from homology"/>
<dbReference type="PANTHER" id="PTHR47466">
    <property type="match status" value="1"/>
</dbReference>
<evidence type="ECO:0000313" key="11">
    <source>
        <dbReference type="EMBL" id="KAF1956752.1"/>
    </source>
</evidence>
<evidence type="ECO:0000313" key="12">
    <source>
        <dbReference type="Proteomes" id="UP000800035"/>
    </source>
</evidence>
<keyword evidence="6" id="KW-0862">Zinc</keyword>
<dbReference type="PANTHER" id="PTHR47466:SF1">
    <property type="entry name" value="METALLOPROTEASE MEP1 (AFU_ORTHOLOGUE AFUA_1G07730)-RELATED"/>
    <property type="match status" value="1"/>
</dbReference>
<feature type="domain" description="Peptidase M43 pregnancy-associated plasma-A" evidence="10">
    <location>
        <begin position="510"/>
        <end position="616"/>
    </location>
</feature>
<protein>
    <recommendedName>
        <fullName evidence="10">Peptidase M43 pregnancy-associated plasma-A domain-containing protein</fullName>
    </recommendedName>
</protein>
<organism evidence="11 12">
    <name type="scientific">Byssothecium circinans</name>
    <dbReference type="NCBI Taxonomy" id="147558"/>
    <lineage>
        <taxon>Eukaryota</taxon>
        <taxon>Fungi</taxon>
        <taxon>Dikarya</taxon>
        <taxon>Ascomycota</taxon>
        <taxon>Pezizomycotina</taxon>
        <taxon>Dothideomycetes</taxon>
        <taxon>Pleosporomycetidae</taxon>
        <taxon>Pleosporales</taxon>
        <taxon>Massarineae</taxon>
        <taxon>Massarinaceae</taxon>
        <taxon>Byssothecium</taxon>
    </lineage>
</organism>
<gene>
    <name evidence="11" type="ORF">CC80DRAFT_562388</name>
</gene>
<keyword evidence="4 9" id="KW-0732">Signal</keyword>
<evidence type="ECO:0000259" key="10">
    <source>
        <dbReference type="Pfam" id="PF05572"/>
    </source>
</evidence>
<evidence type="ECO:0000256" key="1">
    <source>
        <dbReference type="ARBA" id="ARBA00008721"/>
    </source>
</evidence>
<evidence type="ECO:0000256" key="5">
    <source>
        <dbReference type="ARBA" id="ARBA00022801"/>
    </source>
</evidence>
<dbReference type="GO" id="GO:0006508">
    <property type="term" value="P:proteolysis"/>
    <property type="evidence" value="ECO:0007669"/>
    <property type="project" value="UniProtKB-KW"/>
</dbReference>
<feature type="domain" description="Peptidase M43 pregnancy-associated plasma-A" evidence="10">
    <location>
        <begin position="204"/>
        <end position="295"/>
    </location>
</feature>
<dbReference type="SUPFAM" id="SSF55486">
    <property type="entry name" value="Metalloproteases ('zincins'), catalytic domain"/>
    <property type="match status" value="3"/>
</dbReference>
<name>A0A6A5TYP2_9PLEO</name>
<comment type="similarity">
    <text evidence="1">Belongs to the peptidase M43B family.</text>
</comment>
<evidence type="ECO:0000256" key="3">
    <source>
        <dbReference type="ARBA" id="ARBA00022723"/>
    </source>
</evidence>
<feature type="chain" id="PRO_5025512104" description="Peptidase M43 pregnancy-associated plasma-A domain-containing protein" evidence="9">
    <location>
        <begin position="17"/>
        <end position="632"/>
    </location>
</feature>
<evidence type="ECO:0000256" key="2">
    <source>
        <dbReference type="ARBA" id="ARBA00022670"/>
    </source>
</evidence>
<evidence type="ECO:0000256" key="8">
    <source>
        <dbReference type="ARBA" id="ARBA00023157"/>
    </source>
</evidence>
<dbReference type="GO" id="GO:0008237">
    <property type="term" value="F:metallopeptidase activity"/>
    <property type="evidence" value="ECO:0007669"/>
    <property type="project" value="UniProtKB-KW"/>
</dbReference>
<evidence type="ECO:0000256" key="4">
    <source>
        <dbReference type="ARBA" id="ARBA00022729"/>
    </source>
</evidence>
<dbReference type="AlphaFoldDB" id="A0A6A5TYP2"/>
<keyword evidence="3" id="KW-0479">Metal-binding</keyword>
<feature type="signal peptide" evidence="9">
    <location>
        <begin position="1"/>
        <end position="16"/>
    </location>
</feature>
<evidence type="ECO:0000256" key="6">
    <source>
        <dbReference type="ARBA" id="ARBA00022833"/>
    </source>
</evidence>
<dbReference type="GO" id="GO:0046872">
    <property type="term" value="F:metal ion binding"/>
    <property type="evidence" value="ECO:0007669"/>
    <property type="project" value="UniProtKB-KW"/>
</dbReference>
<keyword evidence="5" id="KW-0378">Hydrolase</keyword>
<evidence type="ECO:0000256" key="7">
    <source>
        <dbReference type="ARBA" id="ARBA00023049"/>
    </source>
</evidence>
<dbReference type="InterPro" id="IPR008754">
    <property type="entry name" value="Peptidase_M43"/>
</dbReference>
<dbReference type="InterPro" id="IPR024079">
    <property type="entry name" value="MetalloPept_cat_dom_sf"/>
</dbReference>
<reference evidence="11" key="1">
    <citation type="journal article" date="2020" name="Stud. Mycol.">
        <title>101 Dothideomycetes genomes: a test case for predicting lifestyles and emergence of pathogens.</title>
        <authorList>
            <person name="Haridas S."/>
            <person name="Albert R."/>
            <person name="Binder M."/>
            <person name="Bloem J."/>
            <person name="Labutti K."/>
            <person name="Salamov A."/>
            <person name="Andreopoulos B."/>
            <person name="Baker S."/>
            <person name="Barry K."/>
            <person name="Bills G."/>
            <person name="Bluhm B."/>
            <person name="Cannon C."/>
            <person name="Castanera R."/>
            <person name="Culley D."/>
            <person name="Daum C."/>
            <person name="Ezra D."/>
            <person name="Gonzalez J."/>
            <person name="Henrissat B."/>
            <person name="Kuo A."/>
            <person name="Liang C."/>
            <person name="Lipzen A."/>
            <person name="Lutzoni F."/>
            <person name="Magnuson J."/>
            <person name="Mondo S."/>
            <person name="Nolan M."/>
            <person name="Ohm R."/>
            <person name="Pangilinan J."/>
            <person name="Park H.-J."/>
            <person name="Ramirez L."/>
            <person name="Alfaro M."/>
            <person name="Sun H."/>
            <person name="Tritt A."/>
            <person name="Yoshinaga Y."/>
            <person name="Zwiers L.-H."/>
            <person name="Turgeon B."/>
            <person name="Goodwin S."/>
            <person name="Spatafora J."/>
            <person name="Crous P."/>
            <person name="Grigoriev I."/>
        </authorList>
    </citation>
    <scope>NUCLEOTIDE SEQUENCE</scope>
    <source>
        <strain evidence="11">CBS 675.92</strain>
    </source>
</reference>